<evidence type="ECO:0000313" key="2">
    <source>
        <dbReference type="EMBL" id="KAG8046841.1"/>
    </source>
</evidence>
<evidence type="ECO:0000256" key="1">
    <source>
        <dbReference type="SAM" id="MobiDB-lite"/>
    </source>
</evidence>
<dbReference type="OrthoDB" id="10589412at2759"/>
<reference evidence="2" key="1">
    <citation type="journal article" date="2021" name="bioRxiv">
        <title>Whole Genome Assembly and Annotation of Northern Wild Rice, Zizania palustris L., Supports a Whole Genome Duplication in the Zizania Genus.</title>
        <authorList>
            <person name="Haas M."/>
            <person name="Kono T."/>
            <person name="Macchietto M."/>
            <person name="Millas R."/>
            <person name="McGilp L."/>
            <person name="Shao M."/>
            <person name="Duquette J."/>
            <person name="Hirsch C.N."/>
            <person name="Kimball J."/>
        </authorList>
    </citation>
    <scope>NUCLEOTIDE SEQUENCE</scope>
    <source>
        <tissue evidence="2">Fresh leaf tissue</tissue>
    </source>
</reference>
<feature type="region of interest" description="Disordered" evidence="1">
    <location>
        <begin position="83"/>
        <end position="142"/>
    </location>
</feature>
<comment type="caution">
    <text evidence="2">The sequence shown here is derived from an EMBL/GenBank/DDBJ whole genome shotgun (WGS) entry which is preliminary data.</text>
</comment>
<name>A0A8J5R5U0_ZIZPA</name>
<feature type="compositionally biased region" description="Low complexity" evidence="1">
    <location>
        <begin position="16"/>
        <end position="28"/>
    </location>
</feature>
<dbReference type="AlphaFoldDB" id="A0A8J5R5U0"/>
<evidence type="ECO:0000313" key="3">
    <source>
        <dbReference type="Proteomes" id="UP000729402"/>
    </source>
</evidence>
<protein>
    <submittedName>
        <fullName evidence="2">Uncharacterized protein</fullName>
    </submittedName>
</protein>
<feature type="region of interest" description="Disordered" evidence="1">
    <location>
        <begin position="1"/>
        <end position="34"/>
    </location>
</feature>
<accession>A0A8J5R5U0</accession>
<dbReference type="Proteomes" id="UP000729402">
    <property type="component" value="Unassembled WGS sequence"/>
</dbReference>
<keyword evidence="3" id="KW-1185">Reference proteome</keyword>
<proteinExistence type="predicted"/>
<dbReference type="EMBL" id="JAAALK010000290">
    <property type="protein sequence ID" value="KAG8046841.1"/>
    <property type="molecule type" value="Genomic_DNA"/>
</dbReference>
<organism evidence="2 3">
    <name type="scientific">Zizania palustris</name>
    <name type="common">Northern wild rice</name>
    <dbReference type="NCBI Taxonomy" id="103762"/>
    <lineage>
        <taxon>Eukaryota</taxon>
        <taxon>Viridiplantae</taxon>
        <taxon>Streptophyta</taxon>
        <taxon>Embryophyta</taxon>
        <taxon>Tracheophyta</taxon>
        <taxon>Spermatophyta</taxon>
        <taxon>Magnoliopsida</taxon>
        <taxon>Liliopsida</taxon>
        <taxon>Poales</taxon>
        <taxon>Poaceae</taxon>
        <taxon>BOP clade</taxon>
        <taxon>Oryzoideae</taxon>
        <taxon>Oryzeae</taxon>
        <taxon>Zizaniinae</taxon>
        <taxon>Zizania</taxon>
    </lineage>
</organism>
<reference evidence="2" key="2">
    <citation type="submission" date="2021-02" db="EMBL/GenBank/DDBJ databases">
        <authorList>
            <person name="Kimball J.A."/>
            <person name="Haas M.W."/>
            <person name="Macchietto M."/>
            <person name="Kono T."/>
            <person name="Duquette J."/>
            <person name="Shao M."/>
        </authorList>
    </citation>
    <scope>NUCLEOTIDE SEQUENCE</scope>
    <source>
        <tissue evidence="2">Fresh leaf tissue</tissue>
    </source>
</reference>
<sequence>MDDDEEGEWSFHTARSPGSSATSTPGAAAEDEVGTVHYYYPRRMAQQVSSSPSPANADVDRHAAEFIERFRRHVSLELKYCASTSSPVTTPARPPMSPDTYFKQSSFNQHHHAGLDGSPAPAPAYRRKNSLRPRPTSGVSIKWPTAVGIKPTVRV</sequence>
<gene>
    <name evidence="2" type="ORF">GUJ93_ZPchr0008g13559</name>
</gene>